<gene>
    <name evidence="4" type="ORF">SAMN04489718_1611</name>
</gene>
<dbReference type="RefSeq" id="WP_092522120.1">
    <property type="nucleotide sequence ID" value="NZ_FNKO01000001.1"/>
</dbReference>
<evidence type="ECO:0000259" key="3">
    <source>
        <dbReference type="Pfam" id="PF01642"/>
    </source>
</evidence>
<evidence type="ECO:0000313" key="4">
    <source>
        <dbReference type="EMBL" id="SDQ39853.1"/>
    </source>
</evidence>
<dbReference type="STRING" id="995062.SAMN04489718_1611"/>
<dbReference type="GO" id="GO:0005737">
    <property type="term" value="C:cytoplasm"/>
    <property type="evidence" value="ECO:0007669"/>
    <property type="project" value="TreeGrafter"/>
</dbReference>
<feature type="domain" description="Methylmalonyl-CoA mutase alpha/beta chain catalytic" evidence="3">
    <location>
        <begin position="143"/>
        <end position="470"/>
    </location>
</feature>
<sequence length="641" mass="68762">MTASERSTSSEHGDRLDLMAGFEPPTHGQWQAQVDQVLRKSGLLPRDAPAREHPEELLATETYDGIEVHPLYTARAGHSASGLPGLAPFTRHSRPAGAVDGGWEVRQYHDDPDAATSNREILADLEGGAGSVWLRTGPGGIAVEDLGDALHGTRLDLAGVVLHPGQHYESAAAELLRLAEQWGVAAESLRGNFGADPVGLHARTGIPHDMAPAVELARRCARRHPGMQAISVDGLPSHDAGGSDAEELGCAVAAGVAYLRVLTAAELPVETAAGLLEFRFAATVDQFTTIAKLRAARRLWERVLRACGVAEHARGQRQHAVTSSAMLTRHDPWVNMLRSTIAAFAAGAGGAQSVTVQPFDTPLGLPDAFSRRIARNTQALLTDEAHIGQVIDPAGGSYYVESLTDELAKTAWSWFQDIEAAGGLPEALDSGMVAERLDDTWQRRRAALAHRTDQLTGVNEYPDPSERPLTRRARPPEPETGGLPRHRYAEDYERLRDEADRMAEELPAGRPRVFLATLGPLASHTARASFTRNLLATGGVTTEEAGETETTAQVLEAFERSGTSLVVLCSSDEIYEQRAEETAAALGKAGARLVLLARSPRDPAPRGVDGFVHARSDVPQVLTDIHQRWASPTAAVPKATS</sequence>
<dbReference type="Gene3D" id="3.40.50.280">
    <property type="entry name" value="Cobalamin-binding domain"/>
    <property type="match status" value="1"/>
</dbReference>
<reference evidence="5" key="1">
    <citation type="submission" date="2016-10" db="EMBL/GenBank/DDBJ databases">
        <authorList>
            <person name="Varghese N."/>
            <person name="Submissions S."/>
        </authorList>
    </citation>
    <scope>NUCLEOTIDE SEQUENCE [LARGE SCALE GENOMIC DNA]</scope>
    <source>
        <strain evidence="5">DSM 45459</strain>
    </source>
</reference>
<feature type="region of interest" description="Disordered" evidence="2">
    <location>
        <begin position="451"/>
        <end position="489"/>
    </location>
</feature>
<dbReference type="AlphaFoldDB" id="A0A1H1AJ94"/>
<evidence type="ECO:0000256" key="1">
    <source>
        <dbReference type="ARBA" id="ARBA00011870"/>
    </source>
</evidence>
<name>A0A1H1AJ94_9ACTN</name>
<feature type="compositionally biased region" description="Basic and acidic residues" evidence="2">
    <location>
        <begin position="464"/>
        <end position="477"/>
    </location>
</feature>
<dbReference type="GO" id="GO:0019678">
    <property type="term" value="P:propionate metabolic process, methylmalonyl pathway"/>
    <property type="evidence" value="ECO:0007669"/>
    <property type="project" value="TreeGrafter"/>
</dbReference>
<evidence type="ECO:0000256" key="2">
    <source>
        <dbReference type="SAM" id="MobiDB-lite"/>
    </source>
</evidence>
<feature type="domain" description="Methylmalonyl-CoA mutase alpha/beta chain catalytic" evidence="3">
    <location>
        <begin position="62"/>
        <end position="130"/>
    </location>
</feature>
<dbReference type="GO" id="GO:0004494">
    <property type="term" value="F:methylmalonyl-CoA mutase activity"/>
    <property type="evidence" value="ECO:0007669"/>
    <property type="project" value="UniProtKB-EC"/>
</dbReference>
<proteinExistence type="predicted"/>
<dbReference type="SUPFAM" id="SSF51703">
    <property type="entry name" value="Cobalamin (vitamin B12)-dependent enzymes"/>
    <property type="match status" value="1"/>
</dbReference>
<dbReference type="EMBL" id="FNKO01000001">
    <property type="protein sequence ID" value="SDQ39853.1"/>
    <property type="molecule type" value="Genomic_DNA"/>
</dbReference>
<organism evidence="4 5">
    <name type="scientific">Actinopolyspora saharensis</name>
    <dbReference type="NCBI Taxonomy" id="995062"/>
    <lineage>
        <taxon>Bacteria</taxon>
        <taxon>Bacillati</taxon>
        <taxon>Actinomycetota</taxon>
        <taxon>Actinomycetes</taxon>
        <taxon>Actinopolysporales</taxon>
        <taxon>Actinopolysporaceae</taxon>
        <taxon>Actinopolyspora</taxon>
    </lineage>
</organism>
<dbReference type="Gene3D" id="3.20.20.240">
    <property type="entry name" value="Methylmalonyl-CoA mutase"/>
    <property type="match status" value="1"/>
</dbReference>
<evidence type="ECO:0000313" key="5">
    <source>
        <dbReference type="Proteomes" id="UP000199301"/>
    </source>
</evidence>
<dbReference type="GO" id="GO:0031419">
    <property type="term" value="F:cobalamin binding"/>
    <property type="evidence" value="ECO:0007669"/>
    <property type="project" value="UniProtKB-KW"/>
</dbReference>
<comment type="subunit">
    <text evidence="1">Heterodimer of an alpha and a beta chain.</text>
</comment>
<accession>A0A1H1AJ94</accession>
<dbReference type="PANTHER" id="PTHR48101:SF4">
    <property type="entry name" value="METHYLMALONYL-COA MUTASE, MITOCHONDRIAL"/>
    <property type="match status" value="1"/>
</dbReference>
<dbReference type="Pfam" id="PF01642">
    <property type="entry name" value="MM_CoA_mutase"/>
    <property type="match status" value="2"/>
</dbReference>
<dbReference type="InterPro" id="IPR006099">
    <property type="entry name" value="MeMalonylCoA_mutase_a/b_cat"/>
</dbReference>
<protein>
    <submittedName>
        <fullName evidence="4">Heterodimeric methylmalonyl-CoA mutase small subunit</fullName>
    </submittedName>
</protein>
<keyword evidence="5" id="KW-1185">Reference proteome</keyword>
<dbReference type="PANTHER" id="PTHR48101">
    <property type="entry name" value="METHYLMALONYL-COA MUTASE, MITOCHONDRIAL-RELATED"/>
    <property type="match status" value="1"/>
</dbReference>
<dbReference type="InterPro" id="IPR016176">
    <property type="entry name" value="Cbl-dep_enz_cat"/>
</dbReference>
<dbReference type="Proteomes" id="UP000199301">
    <property type="component" value="Unassembled WGS sequence"/>
</dbReference>
<dbReference type="OrthoDB" id="9762378at2"/>
<dbReference type="CDD" id="cd03677">
    <property type="entry name" value="MM_CoA_mutase_beta"/>
    <property type="match status" value="1"/>
</dbReference>